<dbReference type="RefSeq" id="WP_091871011.1">
    <property type="nucleotide sequence ID" value="NZ_FNAO01000007.1"/>
</dbReference>
<dbReference type="AlphaFoldDB" id="A0A1G7FES4"/>
<protein>
    <submittedName>
        <fullName evidence="5">4-hydroxy-tetrahydrodipicolinate synthase</fullName>
    </submittedName>
</protein>
<evidence type="ECO:0000256" key="2">
    <source>
        <dbReference type="PIRNR" id="PIRNR001365"/>
    </source>
</evidence>
<dbReference type="GO" id="GO:0008747">
    <property type="term" value="F:N-acetylneuraminate lyase activity"/>
    <property type="evidence" value="ECO:0007669"/>
    <property type="project" value="TreeGrafter"/>
</dbReference>
<evidence type="ECO:0000313" key="5">
    <source>
        <dbReference type="EMBL" id="SDE74392.1"/>
    </source>
</evidence>
<accession>A0A1G7FES4</accession>
<dbReference type="GO" id="GO:0019262">
    <property type="term" value="P:N-acetylneuraminate catabolic process"/>
    <property type="evidence" value="ECO:0007669"/>
    <property type="project" value="TreeGrafter"/>
</dbReference>
<dbReference type="Gene3D" id="3.20.20.70">
    <property type="entry name" value="Aldolase class I"/>
    <property type="match status" value="1"/>
</dbReference>
<dbReference type="PRINTS" id="PR00146">
    <property type="entry name" value="DHPICSNTHASE"/>
</dbReference>
<dbReference type="EMBL" id="FNAO01000007">
    <property type="protein sequence ID" value="SDE74392.1"/>
    <property type="molecule type" value="Genomic_DNA"/>
</dbReference>
<keyword evidence="1 2" id="KW-0456">Lyase</keyword>
<name>A0A1G7FES4_9FLAO</name>
<dbReference type="STRING" id="641691.SAMN05421636_10789"/>
<feature type="active site" description="Schiff-base intermediate with substrate" evidence="3">
    <location>
        <position position="164"/>
    </location>
</feature>
<gene>
    <name evidence="5" type="ORF">SAMN05421636_10789</name>
</gene>
<evidence type="ECO:0000256" key="4">
    <source>
        <dbReference type="PIRSR" id="PIRSR001365-2"/>
    </source>
</evidence>
<dbReference type="PANTHER" id="PTHR42849">
    <property type="entry name" value="N-ACETYLNEURAMINATE LYASE"/>
    <property type="match status" value="1"/>
</dbReference>
<feature type="active site" description="Proton donor/acceptor" evidence="3">
    <location>
        <position position="136"/>
    </location>
</feature>
<dbReference type="PIRSF" id="PIRSF001365">
    <property type="entry name" value="DHDPS"/>
    <property type="match status" value="1"/>
</dbReference>
<keyword evidence="6" id="KW-1185">Reference proteome</keyword>
<evidence type="ECO:0000313" key="6">
    <source>
        <dbReference type="Proteomes" id="UP000199109"/>
    </source>
</evidence>
<comment type="similarity">
    <text evidence="2">Belongs to the DapA family.</text>
</comment>
<dbReference type="PANTHER" id="PTHR42849:SF1">
    <property type="entry name" value="N-ACETYLNEURAMINATE LYASE"/>
    <property type="match status" value="1"/>
</dbReference>
<dbReference type="GO" id="GO:0005829">
    <property type="term" value="C:cytosol"/>
    <property type="evidence" value="ECO:0007669"/>
    <property type="project" value="TreeGrafter"/>
</dbReference>
<sequence>MQFEWKGVMPAITTKFTDNDTLDMKMFGKNINAQINAGVTGIVLGGSLGEASTLTSDEKVELIKETVNLVGKKIPVVMTIAEQATNIAIAEAQKAQKNGANALMILPPMRYKSTDHETVEYFKEIAKSIDLPVMIYNNPVDYKIEVTGDMFEELLQLENIQAVKESTRDIINIGRLQNRFGDRLKVLTGVDPLALESLLLGADGWVAGLVCAFPAETVAIYELAKAGYVKEATAIYRWFLPLLELDISPQLVQNIKLAEVATEIGTENVRKPRLKLQGEERKRVLKVIEDSLKTRPNLPDYKNLESIGRLASV</sequence>
<dbReference type="CDD" id="cd00408">
    <property type="entry name" value="DHDPS-like"/>
    <property type="match status" value="1"/>
</dbReference>
<proteinExistence type="inferred from homology"/>
<dbReference type="SMART" id="SM01130">
    <property type="entry name" value="DHDPS"/>
    <property type="match status" value="1"/>
</dbReference>
<feature type="binding site" evidence="4">
    <location>
        <position position="206"/>
    </location>
    <ligand>
        <name>pyruvate</name>
        <dbReference type="ChEBI" id="CHEBI:15361"/>
    </ligand>
</feature>
<dbReference type="Proteomes" id="UP000199109">
    <property type="component" value="Unassembled WGS sequence"/>
</dbReference>
<reference evidence="5 6" key="1">
    <citation type="submission" date="2016-10" db="EMBL/GenBank/DDBJ databases">
        <authorList>
            <person name="de Groot N.N."/>
        </authorList>
    </citation>
    <scope>NUCLEOTIDE SEQUENCE [LARGE SCALE GENOMIC DNA]</scope>
    <source>
        <strain evidence="5 6">DSM 23421</strain>
    </source>
</reference>
<evidence type="ECO:0000256" key="3">
    <source>
        <dbReference type="PIRSR" id="PIRSR001365-1"/>
    </source>
</evidence>
<dbReference type="InterPro" id="IPR002220">
    <property type="entry name" value="DapA-like"/>
</dbReference>
<dbReference type="SUPFAM" id="SSF51569">
    <property type="entry name" value="Aldolase"/>
    <property type="match status" value="1"/>
</dbReference>
<dbReference type="Pfam" id="PF00701">
    <property type="entry name" value="DHDPS"/>
    <property type="match status" value="1"/>
</dbReference>
<dbReference type="OrthoDB" id="9778880at2"/>
<organism evidence="5 6">
    <name type="scientific">Pricia antarctica</name>
    <dbReference type="NCBI Taxonomy" id="641691"/>
    <lineage>
        <taxon>Bacteria</taxon>
        <taxon>Pseudomonadati</taxon>
        <taxon>Bacteroidota</taxon>
        <taxon>Flavobacteriia</taxon>
        <taxon>Flavobacteriales</taxon>
        <taxon>Flavobacteriaceae</taxon>
        <taxon>Pricia</taxon>
    </lineage>
</organism>
<dbReference type="InterPro" id="IPR013785">
    <property type="entry name" value="Aldolase_TIM"/>
</dbReference>
<evidence type="ECO:0000256" key="1">
    <source>
        <dbReference type="ARBA" id="ARBA00023239"/>
    </source>
</evidence>